<evidence type="ECO:0000256" key="2">
    <source>
        <dbReference type="ARBA" id="ARBA00008773"/>
    </source>
</evidence>
<dbReference type="Gene3D" id="3.20.20.80">
    <property type="entry name" value="Glycosidases"/>
    <property type="match status" value="1"/>
</dbReference>
<dbReference type="AlphaFoldDB" id="A0A0D2IVL1"/>
<dbReference type="RefSeq" id="XP_013267876.1">
    <property type="nucleotide sequence ID" value="XM_013412422.1"/>
</dbReference>
<keyword evidence="7" id="KW-1185">Reference proteome</keyword>
<evidence type="ECO:0000313" key="7">
    <source>
        <dbReference type="Proteomes" id="UP000053617"/>
    </source>
</evidence>
<dbReference type="InterPro" id="IPR050732">
    <property type="entry name" value="Beta-glucan_modifiers"/>
</dbReference>
<dbReference type="GO" id="GO:0009986">
    <property type="term" value="C:cell surface"/>
    <property type="evidence" value="ECO:0007669"/>
    <property type="project" value="TreeGrafter"/>
</dbReference>
<dbReference type="GO" id="GO:0071555">
    <property type="term" value="P:cell wall organization"/>
    <property type="evidence" value="ECO:0007669"/>
    <property type="project" value="TreeGrafter"/>
</dbReference>
<dbReference type="PANTHER" id="PTHR16631">
    <property type="entry name" value="GLUCAN 1,3-BETA-GLUCOSIDASE"/>
    <property type="match status" value="1"/>
</dbReference>
<organism evidence="6 7">
    <name type="scientific">Rhinocladiella mackenziei CBS 650.93</name>
    <dbReference type="NCBI Taxonomy" id="1442369"/>
    <lineage>
        <taxon>Eukaryota</taxon>
        <taxon>Fungi</taxon>
        <taxon>Dikarya</taxon>
        <taxon>Ascomycota</taxon>
        <taxon>Pezizomycotina</taxon>
        <taxon>Eurotiomycetes</taxon>
        <taxon>Chaetothyriomycetidae</taxon>
        <taxon>Chaetothyriales</taxon>
        <taxon>Herpotrichiellaceae</taxon>
        <taxon>Rhinocladiella</taxon>
    </lineage>
</organism>
<dbReference type="GeneID" id="25297876"/>
<dbReference type="HOGENOM" id="CLU_027285_1_1_1"/>
<keyword evidence="3" id="KW-0378">Hydrolase</keyword>
<proteinExistence type="inferred from homology"/>
<dbReference type="Proteomes" id="UP000053617">
    <property type="component" value="Unassembled WGS sequence"/>
</dbReference>
<dbReference type="VEuPathDB" id="FungiDB:Z518_09805"/>
<evidence type="ECO:0008006" key="8">
    <source>
        <dbReference type="Google" id="ProtNLM"/>
    </source>
</evidence>
<evidence type="ECO:0000313" key="6">
    <source>
        <dbReference type="EMBL" id="KIX00740.1"/>
    </source>
</evidence>
<evidence type="ECO:0000256" key="4">
    <source>
        <dbReference type="SAM" id="MobiDB-lite"/>
    </source>
</evidence>
<evidence type="ECO:0000256" key="3">
    <source>
        <dbReference type="ARBA" id="ARBA00022801"/>
    </source>
</evidence>
<dbReference type="GO" id="GO:0005576">
    <property type="term" value="C:extracellular region"/>
    <property type="evidence" value="ECO:0007669"/>
    <property type="project" value="TreeGrafter"/>
</dbReference>
<reference evidence="6 7" key="1">
    <citation type="submission" date="2015-01" db="EMBL/GenBank/DDBJ databases">
        <title>The Genome Sequence of Rhinocladiella mackenzie CBS 650.93.</title>
        <authorList>
            <consortium name="The Broad Institute Genomics Platform"/>
            <person name="Cuomo C."/>
            <person name="de Hoog S."/>
            <person name="Gorbushina A."/>
            <person name="Stielow B."/>
            <person name="Teixiera M."/>
            <person name="Abouelleil A."/>
            <person name="Chapman S.B."/>
            <person name="Priest M."/>
            <person name="Young S.K."/>
            <person name="Wortman J."/>
            <person name="Nusbaum C."/>
            <person name="Birren B."/>
        </authorList>
    </citation>
    <scope>NUCLEOTIDE SEQUENCE [LARGE SCALE GENOMIC DNA]</scope>
    <source>
        <strain evidence="6 7">CBS 650.93</strain>
    </source>
</reference>
<sequence length="418" mass="43619">MKAIPGSLAVLVVQRELAVAVPYGNHQQPDRHPVREVATDYSTVAEVVTVIAPNAVFWVDQYNNVLSTDYRGHPTPTPEVSSFNRPTVQTTTSNIPTVAAATIPAHVASSPQEYRPFAALSILSSSGSAPSDVDSSRDNQSPAASSDSNDQNKVTMDNDARSVGSGYGICYELIGSSGCKDSGTLNSDFGYLASQGFSKVRVYDIGCDLGAVVAAAAARGLQVVAGINTIGNVASDITKLVGMINGDWDPVDTIVVGNEVVNNGGNPGAVVAALGVARPILTLAGFTKNVVTVDTFIAHENNPQLCQASDYCAVNAHAFFDSHTTAEQAGTFVANTVSNIAKGANGKSIVITESGWPYQGSPNGKAIPSPANQQSAIQSLRTAFSGNPGGIFLFQAYDATYKDPGPWGVEQFFGIYGH</sequence>
<name>A0A0D2IVL1_9EURO</name>
<dbReference type="GO" id="GO:0042973">
    <property type="term" value="F:glucan endo-1,3-beta-D-glucosidase activity"/>
    <property type="evidence" value="ECO:0007669"/>
    <property type="project" value="TreeGrafter"/>
</dbReference>
<dbReference type="EMBL" id="KN847482">
    <property type="protein sequence ID" value="KIX00740.1"/>
    <property type="molecule type" value="Genomic_DNA"/>
</dbReference>
<dbReference type="STRING" id="1442369.A0A0D2IVL1"/>
<dbReference type="GO" id="GO:0009277">
    <property type="term" value="C:fungal-type cell wall"/>
    <property type="evidence" value="ECO:0007669"/>
    <property type="project" value="TreeGrafter"/>
</dbReference>
<feature type="region of interest" description="Disordered" evidence="4">
    <location>
        <begin position="128"/>
        <end position="159"/>
    </location>
</feature>
<dbReference type="SUPFAM" id="SSF51445">
    <property type="entry name" value="(Trans)glycosidases"/>
    <property type="match status" value="1"/>
</dbReference>
<accession>A0A0D2IVL1</accession>
<comment type="similarity">
    <text evidence="2">Belongs to the glycosyl hydrolase 17 family.</text>
</comment>
<evidence type="ECO:0000256" key="1">
    <source>
        <dbReference type="ARBA" id="ARBA00004196"/>
    </source>
</evidence>
<protein>
    <recommendedName>
        <fullName evidence="8">Cell wall glucanase (Scw4)</fullName>
    </recommendedName>
</protein>
<feature type="compositionally biased region" description="Polar residues" evidence="4">
    <location>
        <begin position="138"/>
        <end position="155"/>
    </location>
</feature>
<dbReference type="InterPro" id="IPR017853">
    <property type="entry name" value="GH"/>
</dbReference>
<feature type="signal peptide" evidence="5">
    <location>
        <begin position="1"/>
        <end position="20"/>
    </location>
</feature>
<comment type="subcellular location">
    <subcellularLocation>
        <location evidence="1">Cell envelope</location>
    </subcellularLocation>
</comment>
<gene>
    <name evidence="6" type="ORF">Z518_09805</name>
</gene>
<evidence type="ECO:0000256" key="5">
    <source>
        <dbReference type="SAM" id="SignalP"/>
    </source>
</evidence>
<feature type="chain" id="PRO_5002261055" description="Cell wall glucanase (Scw4)" evidence="5">
    <location>
        <begin position="21"/>
        <end position="418"/>
    </location>
</feature>
<dbReference type="OrthoDB" id="941679at2759"/>
<dbReference type="PANTHER" id="PTHR16631:SF14">
    <property type="entry name" value="FAMILY 17 GLUCOSIDASE SCW10-RELATED"/>
    <property type="match status" value="1"/>
</dbReference>
<keyword evidence="5" id="KW-0732">Signal</keyword>